<dbReference type="Gene3D" id="1.20.120.530">
    <property type="entry name" value="GntR ligand-binding domain-like"/>
    <property type="match status" value="1"/>
</dbReference>
<proteinExistence type="predicted"/>
<evidence type="ECO:0000313" key="5">
    <source>
        <dbReference type="EMBL" id="GAA1423031.1"/>
    </source>
</evidence>
<dbReference type="EMBL" id="BAAAKK010000004">
    <property type="protein sequence ID" value="GAA1423031.1"/>
    <property type="molecule type" value="Genomic_DNA"/>
</dbReference>
<gene>
    <name evidence="5" type="ORF">GCM10009640_16750</name>
</gene>
<dbReference type="InterPro" id="IPR000524">
    <property type="entry name" value="Tscrpt_reg_HTH_GntR"/>
</dbReference>
<dbReference type="SMART" id="SM00345">
    <property type="entry name" value="HTH_GNTR"/>
    <property type="match status" value="1"/>
</dbReference>
<dbReference type="Proteomes" id="UP001501266">
    <property type="component" value="Unassembled WGS sequence"/>
</dbReference>
<dbReference type="PANTHER" id="PTHR43537:SF5">
    <property type="entry name" value="UXU OPERON TRANSCRIPTIONAL REGULATOR"/>
    <property type="match status" value="1"/>
</dbReference>
<feature type="domain" description="HTH gntR-type" evidence="4">
    <location>
        <begin position="1"/>
        <end position="67"/>
    </location>
</feature>
<dbReference type="Pfam" id="PF00392">
    <property type="entry name" value="GntR"/>
    <property type="match status" value="1"/>
</dbReference>
<accession>A0ABN1YUX9</accession>
<dbReference type="InterPro" id="IPR008920">
    <property type="entry name" value="TF_FadR/GntR_C"/>
</dbReference>
<dbReference type="SUPFAM" id="SSF48008">
    <property type="entry name" value="GntR ligand-binding domain-like"/>
    <property type="match status" value="1"/>
</dbReference>
<dbReference type="PRINTS" id="PR00035">
    <property type="entry name" value="HTHGNTR"/>
</dbReference>
<dbReference type="InterPro" id="IPR036390">
    <property type="entry name" value="WH_DNA-bd_sf"/>
</dbReference>
<organism evidence="5 6">
    <name type="scientific">Agrococcus citreus</name>
    <dbReference type="NCBI Taxonomy" id="84643"/>
    <lineage>
        <taxon>Bacteria</taxon>
        <taxon>Bacillati</taxon>
        <taxon>Actinomycetota</taxon>
        <taxon>Actinomycetes</taxon>
        <taxon>Micrococcales</taxon>
        <taxon>Microbacteriaceae</taxon>
        <taxon>Agrococcus</taxon>
    </lineage>
</organism>
<evidence type="ECO:0000256" key="1">
    <source>
        <dbReference type="ARBA" id="ARBA00023015"/>
    </source>
</evidence>
<sequence>MSGSVAEQLLKLLLGDSMEAGDRLPSERKLTEALGVGRSAVREALAALEVLGVVETRAGSGTYLRSSTSELLPQTLSWSMLVGQEQTEHVAFVRGALERAAAERAAEVVTPDDAATLRGFVRAQREAAGTGDYVEHDIAFHQHLAAMAGNPILSDLLSTSRALLRIWFEHAVDAPDDIETAVAEHDAIAEAIAAGDSAGAQEAMARHMVTATARILRAASQR</sequence>
<dbReference type="PROSITE" id="PS50949">
    <property type="entry name" value="HTH_GNTR"/>
    <property type="match status" value="1"/>
</dbReference>
<dbReference type="InterPro" id="IPR036388">
    <property type="entry name" value="WH-like_DNA-bd_sf"/>
</dbReference>
<dbReference type="Gene3D" id="1.10.10.10">
    <property type="entry name" value="Winged helix-like DNA-binding domain superfamily/Winged helix DNA-binding domain"/>
    <property type="match status" value="1"/>
</dbReference>
<dbReference type="SMART" id="SM00895">
    <property type="entry name" value="FCD"/>
    <property type="match status" value="1"/>
</dbReference>
<evidence type="ECO:0000313" key="6">
    <source>
        <dbReference type="Proteomes" id="UP001501266"/>
    </source>
</evidence>
<protein>
    <recommendedName>
        <fullName evidence="4">HTH gntR-type domain-containing protein</fullName>
    </recommendedName>
</protein>
<reference evidence="5 6" key="1">
    <citation type="journal article" date="2019" name="Int. J. Syst. Evol. Microbiol.">
        <title>The Global Catalogue of Microorganisms (GCM) 10K type strain sequencing project: providing services to taxonomists for standard genome sequencing and annotation.</title>
        <authorList>
            <consortium name="The Broad Institute Genomics Platform"/>
            <consortium name="The Broad Institute Genome Sequencing Center for Infectious Disease"/>
            <person name="Wu L."/>
            <person name="Ma J."/>
        </authorList>
    </citation>
    <scope>NUCLEOTIDE SEQUENCE [LARGE SCALE GENOMIC DNA]</scope>
    <source>
        <strain evidence="5 6">JCM 12398</strain>
    </source>
</reference>
<dbReference type="Pfam" id="PF07729">
    <property type="entry name" value="FCD"/>
    <property type="match status" value="1"/>
</dbReference>
<comment type="caution">
    <text evidence="5">The sequence shown here is derived from an EMBL/GenBank/DDBJ whole genome shotgun (WGS) entry which is preliminary data.</text>
</comment>
<evidence type="ECO:0000256" key="3">
    <source>
        <dbReference type="ARBA" id="ARBA00023163"/>
    </source>
</evidence>
<keyword evidence="2" id="KW-0238">DNA-binding</keyword>
<keyword evidence="6" id="KW-1185">Reference proteome</keyword>
<dbReference type="CDD" id="cd07377">
    <property type="entry name" value="WHTH_GntR"/>
    <property type="match status" value="1"/>
</dbReference>
<dbReference type="SUPFAM" id="SSF46785">
    <property type="entry name" value="Winged helix' DNA-binding domain"/>
    <property type="match status" value="1"/>
</dbReference>
<keyword evidence="1" id="KW-0805">Transcription regulation</keyword>
<keyword evidence="3" id="KW-0804">Transcription</keyword>
<name>A0ABN1YUX9_9MICO</name>
<evidence type="ECO:0000259" key="4">
    <source>
        <dbReference type="PROSITE" id="PS50949"/>
    </source>
</evidence>
<evidence type="ECO:0000256" key="2">
    <source>
        <dbReference type="ARBA" id="ARBA00023125"/>
    </source>
</evidence>
<dbReference type="InterPro" id="IPR011711">
    <property type="entry name" value="GntR_C"/>
</dbReference>
<dbReference type="PANTHER" id="PTHR43537">
    <property type="entry name" value="TRANSCRIPTIONAL REGULATOR, GNTR FAMILY"/>
    <property type="match status" value="1"/>
</dbReference>